<dbReference type="InterPro" id="IPR005146">
    <property type="entry name" value="B3/B4_tRNA-bd"/>
</dbReference>
<dbReference type="PANTHER" id="PTHR39209:SF2">
    <property type="entry name" value="CYTOPLASMIC PROTEIN"/>
    <property type="match status" value="1"/>
</dbReference>
<keyword evidence="2" id="KW-0436">Ligase</keyword>
<gene>
    <name evidence="2" type="ORF">M9189_05725</name>
</gene>
<protein>
    <submittedName>
        <fullName evidence="2">Phenylalanine--tRNA ligase beta subunit-related protein</fullName>
    </submittedName>
</protein>
<accession>A0A9J6ZTW3</accession>
<reference evidence="2" key="2">
    <citation type="submission" date="2022-06" db="EMBL/GenBank/DDBJ databases">
        <title>Xiashengella guii gen. nov. sp. nov., a bacterium isolated form anaerobic digestion tank.</title>
        <authorList>
            <person name="Huang H."/>
        </authorList>
    </citation>
    <scope>NUCLEOTIDE SEQUENCE</scope>
    <source>
        <strain evidence="2">Ai-910</strain>
    </source>
</reference>
<dbReference type="PANTHER" id="PTHR39209">
    <property type="match status" value="1"/>
</dbReference>
<sequence>MTINILPEIGGLFPQLSIACIETEVTVVPSDGELAGYMEQLCESLKGSITNESIRQHPVVEMTKRAYRKMGQDPNRYRPAAESLLRRIASGKGLYNVNNIVDILNIVSIRTGFSIGGFDKDKIRGEISFGIGRAGEAYEGIGRGALNIEHLPVFRDEIGAFGTSTSDSVRTMVDENTRHFLMVIPAFENIGDHLEKAIEMSEELLVEFARVRSVSIFTSGKVNEAGADK</sequence>
<dbReference type="SMART" id="SM00873">
    <property type="entry name" value="B3_4"/>
    <property type="match status" value="1"/>
</dbReference>
<evidence type="ECO:0000259" key="1">
    <source>
        <dbReference type="SMART" id="SM00873"/>
    </source>
</evidence>
<dbReference type="InterPro" id="IPR020825">
    <property type="entry name" value="Phe-tRNA_synthase-like_B3/B4"/>
</dbReference>
<dbReference type="RefSeq" id="WP_250725313.1">
    <property type="nucleotide sequence ID" value="NZ_CP098400.1"/>
</dbReference>
<dbReference type="EMBL" id="CP098400">
    <property type="protein sequence ID" value="URW80848.1"/>
    <property type="molecule type" value="Genomic_DNA"/>
</dbReference>
<organism evidence="2 3">
    <name type="scientific">Xiashengella succiniciproducens</name>
    <dbReference type="NCBI Taxonomy" id="2949635"/>
    <lineage>
        <taxon>Bacteria</taxon>
        <taxon>Pseudomonadati</taxon>
        <taxon>Bacteroidota</taxon>
        <taxon>Bacteroidia</taxon>
        <taxon>Marinilabiliales</taxon>
        <taxon>Marinilabiliaceae</taxon>
        <taxon>Xiashengella</taxon>
    </lineage>
</organism>
<feature type="domain" description="B3/B4 tRNA-binding" evidence="1">
    <location>
        <begin position="64"/>
        <end position="206"/>
    </location>
</feature>
<name>A0A9J6ZTW3_9BACT</name>
<dbReference type="Proteomes" id="UP001056426">
    <property type="component" value="Chromosome"/>
</dbReference>
<dbReference type="SUPFAM" id="SSF56037">
    <property type="entry name" value="PheT/TilS domain"/>
    <property type="match status" value="1"/>
</dbReference>
<proteinExistence type="predicted"/>
<dbReference type="GO" id="GO:0004826">
    <property type="term" value="F:phenylalanine-tRNA ligase activity"/>
    <property type="evidence" value="ECO:0007669"/>
    <property type="project" value="InterPro"/>
</dbReference>
<dbReference type="GO" id="GO:0003723">
    <property type="term" value="F:RNA binding"/>
    <property type="evidence" value="ECO:0007669"/>
    <property type="project" value="InterPro"/>
</dbReference>
<reference evidence="2" key="1">
    <citation type="submission" date="2022-05" db="EMBL/GenBank/DDBJ databases">
        <authorList>
            <person name="Sun X."/>
        </authorList>
    </citation>
    <scope>NUCLEOTIDE SEQUENCE</scope>
    <source>
        <strain evidence="2">Ai-910</strain>
    </source>
</reference>
<dbReference type="KEGG" id="alkq:M9189_05725"/>
<evidence type="ECO:0000313" key="3">
    <source>
        <dbReference type="Proteomes" id="UP001056426"/>
    </source>
</evidence>
<dbReference type="Pfam" id="PF03483">
    <property type="entry name" value="B3_4"/>
    <property type="match status" value="1"/>
</dbReference>
<dbReference type="Gene3D" id="3.50.40.10">
    <property type="entry name" value="Phenylalanyl-trna Synthetase, Chain B, domain 3"/>
    <property type="match status" value="1"/>
</dbReference>
<evidence type="ECO:0000313" key="2">
    <source>
        <dbReference type="EMBL" id="URW80848.1"/>
    </source>
</evidence>
<dbReference type="AlphaFoldDB" id="A0A9J6ZTW3"/>
<keyword evidence="3" id="KW-1185">Reference proteome</keyword>